<sequence>MALPVDVWLLVFDNIDDLDLLWSVVRNVSHFLRGCVEEHFRHGVLRTALVDLHYSTVHSHSGPSFSYLHLPMHFSRLSSDGTRAIFRQMAYTHYPRLAAGGSVRGWVPFVERYCEETLKSMPVVLHKRSSTKAPPLWEQEHFDLRNTLAGEDKTSYLSELRDHTSIGRGYRPPYYIKISEHINDTELVSLEIDCEAREISFEWRRTFSAFFQERHFIALSGKNMGKKRAYDDDVSLAAARLGYDLAKQSNVAAYDARRARRKRLQPWVVKNKHRMTPDHRWKIENAVECEKFHVKHNMHRGNLRELKPEELVCEELVPERCADDLPYLLMWPWGGEDTFFTPRKPVECSPSCCTVL</sequence>
<dbReference type="OrthoDB" id="2997776at2759"/>
<accession>A0A6A6AN75</accession>
<dbReference type="RefSeq" id="XP_033527766.1">
    <property type="nucleotide sequence ID" value="XM_033662229.1"/>
</dbReference>
<dbReference type="Proteomes" id="UP000799771">
    <property type="component" value="Unassembled WGS sequence"/>
</dbReference>
<dbReference type="EMBL" id="ML977499">
    <property type="protein sequence ID" value="KAF2133379.1"/>
    <property type="molecule type" value="Genomic_DNA"/>
</dbReference>
<dbReference type="AlphaFoldDB" id="A0A6A6AN75"/>
<evidence type="ECO:0000313" key="1">
    <source>
        <dbReference type="EMBL" id="KAF2133379.1"/>
    </source>
</evidence>
<dbReference type="GeneID" id="54402661"/>
<name>A0A6A6AN75_9PLEO</name>
<keyword evidence="2" id="KW-1185">Reference proteome</keyword>
<gene>
    <name evidence="1" type="ORF">P153DRAFT_156077</name>
</gene>
<organism evidence="1 2">
    <name type="scientific">Dothidotthia symphoricarpi CBS 119687</name>
    <dbReference type="NCBI Taxonomy" id="1392245"/>
    <lineage>
        <taxon>Eukaryota</taxon>
        <taxon>Fungi</taxon>
        <taxon>Dikarya</taxon>
        <taxon>Ascomycota</taxon>
        <taxon>Pezizomycotina</taxon>
        <taxon>Dothideomycetes</taxon>
        <taxon>Pleosporomycetidae</taxon>
        <taxon>Pleosporales</taxon>
        <taxon>Dothidotthiaceae</taxon>
        <taxon>Dothidotthia</taxon>
    </lineage>
</organism>
<proteinExistence type="predicted"/>
<evidence type="ECO:0008006" key="3">
    <source>
        <dbReference type="Google" id="ProtNLM"/>
    </source>
</evidence>
<reference evidence="1" key="1">
    <citation type="journal article" date="2020" name="Stud. Mycol.">
        <title>101 Dothideomycetes genomes: a test case for predicting lifestyles and emergence of pathogens.</title>
        <authorList>
            <person name="Haridas S."/>
            <person name="Albert R."/>
            <person name="Binder M."/>
            <person name="Bloem J."/>
            <person name="Labutti K."/>
            <person name="Salamov A."/>
            <person name="Andreopoulos B."/>
            <person name="Baker S."/>
            <person name="Barry K."/>
            <person name="Bills G."/>
            <person name="Bluhm B."/>
            <person name="Cannon C."/>
            <person name="Castanera R."/>
            <person name="Culley D."/>
            <person name="Daum C."/>
            <person name="Ezra D."/>
            <person name="Gonzalez J."/>
            <person name="Henrissat B."/>
            <person name="Kuo A."/>
            <person name="Liang C."/>
            <person name="Lipzen A."/>
            <person name="Lutzoni F."/>
            <person name="Magnuson J."/>
            <person name="Mondo S."/>
            <person name="Nolan M."/>
            <person name="Ohm R."/>
            <person name="Pangilinan J."/>
            <person name="Park H.-J."/>
            <person name="Ramirez L."/>
            <person name="Alfaro M."/>
            <person name="Sun H."/>
            <person name="Tritt A."/>
            <person name="Yoshinaga Y."/>
            <person name="Zwiers L.-H."/>
            <person name="Turgeon B."/>
            <person name="Goodwin S."/>
            <person name="Spatafora J."/>
            <person name="Crous P."/>
            <person name="Grigoriev I."/>
        </authorList>
    </citation>
    <scope>NUCLEOTIDE SEQUENCE</scope>
    <source>
        <strain evidence="1">CBS 119687</strain>
    </source>
</reference>
<evidence type="ECO:0000313" key="2">
    <source>
        <dbReference type="Proteomes" id="UP000799771"/>
    </source>
</evidence>
<protein>
    <recommendedName>
        <fullName evidence="3">F-box domain-containing protein</fullName>
    </recommendedName>
</protein>